<dbReference type="InterPro" id="IPR029058">
    <property type="entry name" value="AB_hydrolase_fold"/>
</dbReference>
<keyword evidence="4" id="KW-1185">Reference proteome</keyword>
<protein>
    <submittedName>
        <fullName evidence="3">Alpha/beta hydrolase</fullName>
    </submittedName>
</protein>
<dbReference type="Proteomes" id="UP000769780">
    <property type="component" value="Unassembled WGS sequence"/>
</dbReference>
<dbReference type="GO" id="GO:0016787">
    <property type="term" value="F:hydrolase activity"/>
    <property type="evidence" value="ECO:0007669"/>
    <property type="project" value="UniProtKB-KW"/>
</dbReference>
<evidence type="ECO:0000256" key="1">
    <source>
        <dbReference type="ARBA" id="ARBA00022801"/>
    </source>
</evidence>
<evidence type="ECO:0000259" key="2">
    <source>
        <dbReference type="Pfam" id="PF20434"/>
    </source>
</evidence>
<dbReference type="PANTHER" id="PTHR48081">
    <property type="entry name" value="AB HYDROLASE SUPERFAMILY PROTEIN C4A8.06C"/>
    <property type="match status" value="1"/>
</dbReference>
<sequence>MEIYQTEELVDIVYGQTVERELKLDIIKPVASEETFPAIIYVHGGGWMSGDKRKVGGEWNASFAKYGFVCININFRLSGEAIFPAPLLDVKEAIRWVKSNARDYNINEDKVGIWGHSSGGHLATLAALSADHPEFSSKEQLISEKVNAVVTLAGPVDLLQMGDWHNNPNSPESKFLGGSVQEQSSKAKLANPVHYINEDTPPVLIIQGDTDEICPVHQSQLLHKELTNSSYLEIKGADHDFVGGVLTFDEILCLVRSFFTRNLKTGLLSKNELANHRKEVKKVMNWFKENSK</sequence>
<dbReference type="InterPro" id="IPR050300">
    <property type="entry name" value="GDXG_lipolytic_enzyme"/>
</dbReference>
<reference evidence="3 4" key="1">
    <citation type="submission" date="2020-07" db="EMBL/GenBank/DDBJ databases">
        <title>Fungal Genomes of the International Space Station.</title>
        <authorList>
            <person name="Seuylemezian A."/>
            <person name="Singh N.K."/>
            <person name="Wood J."/>
            <person name="Venkateswaran K."/>
        </authorList>
    </citation>
    <scope>NUCLEOTIDE SEQUENCE [LARGE SCALE GENOMIC DNA]</scope>
    <source>
        <strain evidence="3 4">PL-B2</strain>
    </source>
</reference>
<dbReference type="PANTHER" id="PTHR48081:SF13">
    <property type="entry name" value="ALPHA_BETA HYDROLASE"/>
    <property type="match status" value="1"/>
</dbReference>
<dbReference type="EMBL" id="JACWFH010000023">
    <property type="protein sequence ID" value="MBY0098361.1"/>
    <property type="molecule type" value="Genomic_DNA"/>
</dbReference>
<keyword evidence="1 3" id="KW-0378">Hydrolase</keyword>
<organism evidence="3 4">
    <name type="scientific">Mesobacillus maritimus</name>
    <dbReference type="NCBI Taxonomy" id="1643336"/>
    <lineage>
        <taxon>Bacteria</taxon>
        <taxon>Bacillati</taxon>
        <taxon>Bacillota</taxon>
        <taxon>Bacilli</taxon>
        <taxon>Bacillales</taxon>
        <taxon>Bacillaceae</taxon>
        <taxon>Mesobacillus</taxon>
    </lineage>
</organism>
<comment type="caution">
    <text evidence="3">The sequence shown here is derived from an EMBL/GenBank/DDBJ whole genome shotgun (WGS) entry which is preliminary data.</text>
</comment>
<feature type="domain" description="BD-FAE-like" evidence="2">
    <location>
        <begin position="24"/>
        <end position="226"/>
    </location>
</feature>
<dbReference type="SUPFAM" id="SSF53474">
    <property type="entry name" value="alpha/beta-Hydrolases"/>
    <property type="match status" value="1"/>
</dbReference>
<name>A0ABS7K7Y4_9BACI</name>
<proteinExistence type="predicted"/>
<dbReference type="InterPro" id="IPR049492">
    <property type="entry name" value="BD-FAE-like_dom"/>
</dbReference>
<dbReference type="RefSeq" id="WP_221874584.1">
    <property type="nucleotide sequence ID" value="NZ_JACWFH010000023.1"/>
</dbReference>
<accession>A0ABS7K7Y4</accession>
<gene>
    <name evidence="3" type="ORF">H0185_16350</name>
</gene>
<dbReference type="Pfam" id="PF20434">
    <property type="entry name" value="BD-FAE"/>
    <property type="match status" value="1"/>
</dbReference>
<evidence type="ECO:0000313" key="4">
    <source>
        <dbReference type="Proteomes" id="UP000769780"/>
    </source>
</evidence>
<evidence type="ECO:0000313" key="3">
    <source>
        <dbReference type="EMBL" id="MBY0098361.1"/>
    </source>
</evidence>
<dbReference type="Gene3D" id="3.40.50.1820">
    <property type="entry name" value="alpha/beta hydrolase"/>
    <property type="match status" value="1"/>
</dbReference>